<dbReference type="InterPro" id="IPR052344">
    <property type="entry name" value="Transposase-related"/>
</dbReference>
<evidence type="ECO:0000259" key="1">
    <source>
        <dbReference type="Pfam" id="PF03050"/>
    </source>
</evidence>
<evidence type="ECO:0000313" key="3">
    <source>
        <dbReference type="EMBL" id="SDF11091.1"/>
    </source>
</evidence>
<dbReference type="InterPro" id="IPR004291">
    <property type="entry name" value="Transposase_IS66_central"/>
</dbReference>
<dbReference type="STRING" id="69960.SAMN05421720_1371"/>
<dbReference type="PANTHER" id="PTHR33678:SF1">
    <property type="entry name" value="BLL1576 PROTEIN"/>
    <property type="match status" value="1"/>
</dbReference>
<accession>A0A1G7IED0</accession>
<dbReference type="EMBL" id="FNAP01000037">
    <property type="protein sequence ID" value="SDF11091.1"/>
    <property type="molecule type" value="Genomic_DNA"/>
</dbReference>
<evidence type="ECO:0000259" key="2">
    <source>
        <dbReference type="Pfam" id="PF13817"/>
    </source>
</evidence>
<dbReference type="InterPro" id="IPR039552">
    <property type="entry name" value="IS66_C"/>
</dbReference>
<protein>
    <submittedName>
        <fullName evidence="3">IS66 C-terminal element</fullName>
    </submittedName>
</protein>
<gene>
    <name evidence="3" type="ORF">SAMN05421720_1371</name>
</gene>
<feature type="domain" description="Transposase IS66 C-terminal" evidence="2">
    <location>
        <begin position="257"/>
        <end position="294"/>
    </location>
</feature>
<dbReference type="Pfam" id="PF03050">
    <property type="entry name" value="DDE_Tnp_IS66"/>
    <property type="match status" value="1"/>
</dbReference>
<reference evidence="3 4" key="1">
    <citation type="submission" date="2016-10" db="EMBL/GenBank/DDBJ databases">
        <authorList>
            <person name="de Groot N.N."/>
        </authorList>
    </citation>
    <scope>NUCLEOTIDE SEQUENCE [LARGE SCALE GENOMIC DNA]</scope>
    <source>
        <strain evidence="3 4">ATCC 700224</strain>
    </source>
</reference>
<proteinExistence type="predicted"/>
<dbReference type="NCBIfam" id="NF033517">
    <property type="entry name" value="transpos_IS66"/>
    <property type="match status" value="1"/>
</dbReference>
<keyword evidence="4" id="KW-1185">Reference proteome</keyword>
<dbReference type="AlphaFoldDB" id="A0A1G7IED0"/>
<sequence>MATLRPLIERIKAEVLAADRLHADDTPIRVLDPGRRKATGDEPGVKEGRIWAYVHDDRPWAGTDPPAVAYFFSPDRKGEHPQRHLAGFRGILQADAYAGFRKLYEAGDGAAPRVREAACWAHLRRDFHDVWKATDSPLARDALEQIGALYDIEHRITGLPAEQRLAVRQAESRPSVEAFKTWCETQLPRIPGKSDLAKAMRYALGRWPAFTLFLENGEVAIDNNPAERAIKPVVLGRKNFLFAGSDSGGEVLADAMTIIETAKMSGLNPEAYLTDILARINDHKINRLDELLPWNWRATEDRHTAAA</sequence>
<name>A0A1G7IED0_9PROT</name>
<feature type="domain" description="Transposase IS66 central" evidence="1">
    <location>
        <begin position="2"/>
        <end position="250"/>
    </location>
</feature>
<dbReference type="PANTHER" id="PTHR33678">
    <property type="entry name" value="BLL1576 PROTEIN"/>
    <property type="match status" value="1"/>
</dbReference>
<dbReference type="Pfam" id="PF13817">
    <property type="entry name" value="DDE_Tnp_IS66_C"/>
    <property type="match status" value="1"/>
</dbReference>
<organism evidence="3 4">
    <name type="scientific">Rhodospira trueperi</name>
    <dbReference type="NCBI Taxonomy" id="69960"/>
    <lineage>
        <taxon>Bacteria</taxon>
        <taxon>Pseudomonadati</taxon>
        <taxon>Pseudomonadota</taxon>
        <taxon>Alphaproteobacteria</taxon>
        <taxon>Rhodospirillales</taxon>
        <taxon>Rhodospirillaceae</taxon>
        <taxon>Rhodospira</taxon>
    </lineage>
</organism>
<evidence type="ECO:0000313" key="4">
    <source>
        <dbReference type="Proteomes" id="UP000199412"/>
    </source>
</evidence>
<dbReference type="Proteomes" id="UP000199412">
    <property type="component" value="Unassembled WGS sequence"/>
</dbReference>